<dbReference type="SUPFAM" id="SSF54001">
    <property type="entry name" value="Cysteine proteinases"/>
    <property type="match status" value="1"/>
</dbReference>
<accession>A0ABT5KWL7</accession>
<evidence type="ECO:0000313" key="2">
    <source>
        <dbReference type="Proteomes" id="UP001219862"/>
    </source>
</evidence>
<dbReference type="Pfam" id="PF06035">
    <property type="entry name" value="Peptidase_C93"/>
    <property type="match status" value="1"/>
</dbReference>
<keyword evidence="2" id="KW-1185">Reference proteome</keyword>
<comment type="caution">
    <text evidence="1">The sequence shown here is derived from an EMBL/GenBank/DDBJ whole genome shotgun (WGS) entry which is preliminary data.</text>
</comment>
<organism evidence="1 2">
    <name type="scientific">Roseateles koreensis</name>
    <dbReference type="NCBI Taxonomy" id="2987526"/>
    <lineage>
        <taxon>Bacteria</taxon>
        <taxon>Pseudomonadati</taxon>
        <taxon>Pseudomonadota</taxon>
        <taxon>Betaproteobacteria</taxon>
        <taxon>Burkholderiales</taxon>
        <taxon>Sphaerotilaceae</taxon>
        <taxon>Roseateles</taxon>
    </lineage>
</organism>
<gene>
    <name evidence="1" type="ORF">PRZ01_16255</name>
</gene>
<name>A0ABT5KWL7_9BURK</name>
<protein>
    <submittedName>
        <fullName evidence="1">Transglutaminase-like cysteine peptidase</fullName>
    </submittedName>
</protein>
<evidence type="ECO:0000313" key="1">
    <source>
        <dbReference type="EMBL" id="MDC8786743.1"/>
    </source>
</evidence>
<dbReference type="Gene3D" id="3.10.620.30">
    <property type="match status" value="1"/>
</dbReference>
<dbReference type="InterPro" id="IPR038765">
    <property type="entry name" value="Papain-like_cys_pep_sf"/>
</dbReference>
<dbReference type="PANTHER" id="PTHR39327">
    <property type="match status" value="1"/>
</dbReference>
<dbReference type="Proteomes" id="UP001219862">
    <property type="component" value="Unassembled WGS sequence"/>
</dbReference>
<dbReference type="PANTHER" id="PTHR39327:SF1">
    <property type="entry name" value="BLR5470 PROTEIN"/>
    <property type="match status" value="1"/>
</dbReference>
<dbReference type="RefSeq" id="WP_273597856.1">
    <property type="nucleotide sequence ID" value="NZ_JAQQXS010000015.1"/>
</dbReference>
<dbReference type="EMBL" id="JAQQXS010000015">
    <property type="protein sequence ID" value="MDC8786743.1"/>
    <property type="molecule type" value="Genomic_DNA"/>
</dbReference>
<dbReference type="InterPro" id="IPR010319">
    <property type="entry name" value="Transglutaminase-like_Cys_pept"/>
</dbReference>
<sequence length="236" mass="25864">MPLNAHRIALFRPARLARLNSRTCAAAVMTMVCLLAMFSGSVSQALDTARVLEAAAKHSPKTVSEAKLMLAMIEHVASLDEVQRLTEVNAFFNKHIEFHEDIEVWGKIDYWASPLEALSKGEGDCEDYAIAKYYGLLSAGTPVAKLRMVYVRASQAGRSVAHMVLAYYAQPGAEPLILDNLIADVRPASQRPDLQPVFSFNGEGLWQGVGSTSAGDPLQRLSMWRDLLAKARAEGF</sequence>
<reference evidence="1 2" key="1">
    <citation type="submission" date="2022-10" db="EMBL/GenBank/DDBJ databases">
        <title>paucibacter sp. hw8 Genome sequencing.</title>
        <authorList>
            <person name="Park S."/>
        </authorList>
    </citation>
    <scope>NUCLEOTIDE SEQUENCE [LARGE SCALE GENOMIC DNA]</scope>
    <source>
        <strain evidence="2">hw8</strain>
    </source>
</reference>
<proteinExistence type="predicted"/>